<dbReference type="PANTHER" id="PTHR32347">
    <property type="entry name" value="EFFLUX SYSTEM COMPONENT YKNX-RELATED"/>
    <property type="match status" value="1"/>
</dbReference>
<dbReference type="InterPro" id="IPR036366">
    <property type="entry name" value="PGBDSf"/>
</dbReference>
<keyword evidence="6" id="KW-1185">Reference proteome</keyword>
<feature type="region of interest" description="Disordered" evidence="3">
    <location>
        <begin position="1"/>
        <end position="23"/>
    </location>
</feature>
<evidence type="ECO:0000259" key="4">
    <source>
        <dbReference type="Pfam" id="PF01471"/>
    </source>
</evidence>
<dbReference type="InterPro" id="IPR002477">
    <property type="entry name" value="Peptidoglycan-bd-like"/>
</dbReference>
<reference evidence="6" key="1">
    <citation type="journal article" date="2019" name="Int. J. Syst. Evol. Microbiol.">
        <title>The Global Catalogue of Microorganisms (GCM) 10K type strain sequencing project: providing services to taxonomists for standard genome sequencing and annotation.</title>
        <authorList>
            <consortium name="The Broad Institute Genomics Platform"/>
            <consortium name="The Broad Institute Genome Sequencing Center for Infectious Disease"/>
            <person name="Wu L."/>
            <person name="Ma J."/>
        </authorList>
    </citation>
    <scope>NUCLEOTIDE SEQUENCE [LARGE SCALE GENOMIC DNA]</scope>
    <source>
        <strain evidence="6">JCM 17316</strain>
    </source>
</reference>
<dbReference type="Gene3D" id="1.10.101.10">
    <property type="entry name" value="PGBD-like superfamily/PGBD"/>
    <property type="match status" value="1"/>
</dbReference>
<gene>
    <name evidence="5" type="ORF">GCM10022416_10300</name>
</gene>
<dbReference type="InterPro" id="IPR050465">
    <property type="entry name" value="UPF0194_transport"/>
</dbReference>
<dbReference type="Pfam" id="PF01471">
    <property type="entry name" value="PG_binding_1"/>
    <property type="match status" value="1"/>
</dbReference>
<evidence type="ECO:0000256" key="1">
    <source>
        <dbReference type="ARBA" id="ARBA00004196"/>
    </source>
</evidence>
<keyword evidence="2" id="KW-0175">Coiled coil</keyword>
<accession>A0ABP7Y792</accession>
<dbReference type="RefSeq" id="WP_345017888.1">
    <property type="nucleotide sequence ID" value="NZ_BAABDO010000009.1"/>
</dbReference>
<dbReference type="EMBL" id="BAABDO010000009">
    <property type="protein sequence ID" value="GAA4131507.1"/>
    <property type="molecule type" value="Genomic_DNA"/>
</dbReference>
<evidence type="ECO:0000256" key="2">
    <source>
        <dbReference type="ARBA" id="ARBA00023054"/>
    </source>
</evidence>
<dbReference type="Proteomes" id="UP001500266">
    <property type="component" value="Unassembled WGS sequence"/>
</dbReference>
<dbReference type="SUPFAM" id="SSF47090">
    <property type="entry name" value="PGBD-like"/>
    <property type="match status" value="1"/>
</dbReference>
<sequence>MMLDAELDNPLTDKKAAPPPPLRRRRVRALLGGTAVLAVGAAGAAYALHDGGGSNTPTTSALPTATVVRTNLTTTANVDGTLGYAGSYTVLADGGKRITWLPREGAVIRRGERVYGVDGRRVPLFYGKMPFWRTLQSGVSNGYDVLVLERNLKALGFGDGMTVDRDFTYATRRAIEEWQDDIGVPQTGVLKVGDVVVQPGAIRVTKVKAVLGARTGGTVLTASSTGREVTVNLPVGQQGMAVKGAKVEIALPGGKKATGRITAVGTAATAGSTGSSTQTGQSTETATIPVYITLDKSGGAGDLDNAPVTVAFTSAERRNVLAVPVTALLASGDGGYSVNVVDATGAVRSVPVRLGVFDDDMVEVSGALSPGMKVQVPKS</sequence>
<proteinExistence type="predicted"/>
<evidence type="ECO:0000313" key="5">
    <source>
        <dbReference type="EMBL" id="GAA4131507.1"/>
    </source>
</evidence>
<feature type="domain" description="Peptidoglycan binding-like" evidence="4">
    <location>
        <begin position="142"/>
        <end position="190"/>
    </location>
</feature>
<comment type="subcellular location">
    <subcellularLocation>
        <location evidence="1">Cell envelope</location>
    </subcellularLocation>
</comment>
<dbReference type="InterPro" id="IPR036365">
    <property type="entry name" value="PGBD-like_sf"/>
</dbReference>
<comment type="caution">
    <text evidence="5">The sequence shown here is derived from an EMBL/GenBank/DDBJ whole genome shotgun (WGS) entry which is preliminary data.</text>
</comment>
<dbReference type="Gene3D" id="2.40.420.20">
    <property type="match status" value="1"/>
</dbReference>
<protein>
    <submittedName>
        <fullName evidence="5">Peptidoglycan-binding protein</fullName>
    </submittedName>
</protein>
<evidence type="ECO:0000313" key="6">
    <source>
        <dbReference type="Proteomes" id="UP001500266"/>
    </source>
</evidence>
<organism evidence="5 6">
    <name type="scientific">Actinomadura keratinilytica</name>
    <dbReference type="NCBI Taxonomy" id="547461"/>
    <lineage>
        <taxon>Bacteria</taxon>
        <taxon>Bacillati</taxon>
        <taxon>Actinomycetota</taxon>
        <taxon>Actinomycetes</taxon>
        <taxon>Streptosporangiales</taxon>
        <taxon>Thermomonosporaceae</taxon>
        <taxon>Actinomadura</taxon>
    </lineage>
</organism>
<evidence type="ECO:0000256" key="3">
    <source>
        <dbReference type="SAM" id="MobiDB-lite"/>
    </source>
</evidence>
<name>A0ABP7Y792_9ACTN</name>